<accession>D7FRQ8</accession>
<feature type="compositionally biased region" description="Basic and acidic residues" evidence="2">
    <location>
        <begin position="15"/>
        <end position="24"/>
    </location>
</feature>
<dbReference type="AlphaFoldDB" id="D7FRQ8"/>
<dbReference type="STRING" id="2880.D7FRQ8"/>
<feature type="compositionally biased region" description="Low complexity" evidence="2">
    <location>
        <begin position="98"/>
        <end position="114"/>
    </location>
</feature>
<feature type="region of interest" description="Disordered" evidence="2">
    <location>
        <begin position="15"/>
        <end position="168"/>
    </location>
</feature>
<feature type="compositionally biased region" description="Gly residues" evidence="2">
    <location>
        <begin position="82"/>
        <end position="97"/>
    </location>
</feature>
<feature type="compositionally biased region" description="Basic residues" evidence="2">
    <location>
        <begin position="37"/>
        <end position="47"/>
    </location>
</feature>
<keyword evidence="1" id="KW-0175">Coiled coil</keyword>
<dbReference type="InParanoid" id="D7FRQ8"/>
<feature type="coiled-coil region" evidence="1">
    <location>
        <begin position="480"/>
        <end position="524"/>
    </location>
</feature>
<feature type="compositionally biased region" description="Low complexity" evidence="2">
    <location>
        <begin position="130"/>
        <end position="157"/>
    </location>
</feature>
<dbReference type="OrthoDB" id="10566261at2759"/>
<sequence length="555" mass="60343">MAASELSELRAELWRTRDDLERIKSRGTPPSADCSPRRHFDRRRHRASPSPTLAATTACEVRNKDRDYRRHRHSEQHKGDGLEAGGGARGDSGGGIRSGPTSPPTSGGSSPGSGADYDDEAPRGLGGTASSGSSHGGRQLKFGSSRGRVGSASSEGENAAKGGSSEEVAAEETLCNLELEGAAFKNWTEEASSIAVRLIEEVKMLRWEKASWAERERAAERASERAAAEARAQADHLEERLGLAEADGRRAQEALARAQQDVERERARAKTERAKAEGLRAAAATAAAAASAAQQEKEKMQQDQQRQEEARQRQERDAAAGGGGGLVEMLRREKEGADALQRRLDAARAASARHEKERKEWRSSKARLEELRRSWGKQLNKVEKKMRSMTKENAALRARVGEAERARDRADADSLGHREELRRLTEQRDNLLLGATRLGGRRGLVASSPAETLAELLAAAAAGAAADATDVGPGADGELEAQLEQARSEAKLARVAAQQERLRREAAAREKEEAVRQLHRLMGAARRAVGRRDSRLKSSRMETEVVWNALTEAVR</sequence>
<organism evidence="3 4">
    <name type="scientific">Ectocarpus siliculosus</name>
    <name type="common">Brown alga</name>
    <name type="synonym">Conferva siliculosa</name>
    <dbReference type="NCBI Taxonomy" id="2880"/>
    <lineage>
        <taxon>Eukaryota</taxon>
        <taxon>Sar</taxon>
        <taxon>Stramenopiles</taxon>
        <taxon>Ochrophyta</taxon>
        <taxon>PX clade</taxon>
        <taxon>Phaeophyceae</taxon>
        <taxon>Ectocarpales</taxon>
        <taxon>Ectocarpaceae</taxon>
        <taxon>Ectocarpus</taxon>
    </lineage>
</organism>
<protein>
    <submittedName>
        <fullName evidence="3">Uncharacterized protein</fullName>
    </submittedName>
</protein>
<evidence type="ECO:0000256" key="1">
    <source>
        <dbReference type="SAM" id="Coils"/>
    </source>
</evidence>
<feature type="region of interest" description="Disordered" evidence="2">
    <location>
        <begin position="344"/>
        <end position="365"/>
    </location>
</feature>
<evidence type="ECO:0000313" key="4">
    <source>
        <dbReference type="Proteomes" id="UP000002630"/>
    </source>
</evidence>
<gene>
    <name evidence="3" type="ORF">Esi_0217_0031</name>
</gene>
<feature type="compositionally biased region" description="Basic and acidic residues" evidence="2">
    <location>
        <begin position="242"/>
        <end position="252"/>
    </location>
</feature>
<evidence type="ECO:0000256" key="2">
    <source>
        <dbReference type="SAM" id="MobiDB-lite"/>
    </source>
</evidence>
<feature type="compositionally biased region" description="Basic and acidic residues" evidence="2">
    <location>
        <begin position="260"/>
        <end position="278"/>
    </location>
</feature>
<reference evidence="3 4" key="1">
    <citation type="journal article" date="2010" name="Nature">
        <title>The Ectocarpus genome and the independent evolution of multicellularity in brown algae.</title>
        <authorList>
            <person name="Cock J.M."/>
            <person name="Sterck L."/>
            <person name="Rouze P."/>
            <person name="Scornet D."/>
            <person name="Allen A.E."/>
            <person name="Amoutzias G."/>
            <person name="Anthouard V."/>
            <person name="Artiguenave F."/>
            <person name="Aury J.M."/>
            <person name="Badger J.H."/>
            <person name="Beszteri B."/>
            <person name="Billiau K."/>
            <person name="Bonnet E."/>
            <person name="Bothwell J.H."/>
            <person name="Bowler C."/>
            <person name="Boyen C."/>
            <person name="Brownlee C."/>
            <person name="Carrano C.J."/>
            <person name="Charrier B."/>
            <person name="Cho G.Y."/>
            <person name="Coelho S.M."/>
            <person name="Collen J."/>
            <person name="Corre E."/>
            <person name="Da Silva C."/>
            <person name="Delage L."/>
            <person name="Delaroque N."/>
            <person name="Dittami S.M."/>
            <person name="Doulbeau S."/>
            <person name="Elias M."/>
            <person name="Farnham G."/>
            <person name="Gachon C.M."/>
            <person name="Gschloessl B."/>
            <person name="Heesch S."/>
            <person name="Jabbari K."/>
            <person name="Jubin C."/>
            <person name="Kawai H."/>
            <person name="Kimura K."/>
            <person name="Kloareg B."/>
            <person name="Kupper F.C."/>
            <person name="Lang D."/>
            <person name="Le Bail A."/>
            <person name="Leblanc C."/>
            <person name="Lerouge P."/>
            <person name="Lohr M."/>
            <person name="Lopez P.J."/>
            <person name="Martens C."/>
            <person name="Maumus F."/>
            <person name="Michel G."/>
            <person name="Miranda-Saavedra D."/>
            <person name="Morales J."/>
            <person name="Moreau H."/>
            <person name="Motomura T."/>
            <person name="Nagasato C."/>
            <person name="Napoli C.A."/>
            <person name="Nelson D.R."/>
            <person name="Nyvall-Collen P."/>
            <person name="Peters A.F."/>
            <person name="Pommier C."/>
            <person name="Potin P."/>
            <person name="Poulain J."/>
            <person name="Quesneville H."/>
            <person name="Read B."/>
            <person name="Rensing S.A."/>
            <person name="Ritter A."/>
            <person name="Rousvoal S."/>
            <person name="Samanta M."/>
            <person name="Samson G."/>
            <person name="Schroeder D.C."/>
            <person name="Segurens B."/>
            <person name="Strittmatter M."/>
            <person name="Tonon T."/>
            <person name="Tregear J.W."/>
            <person name="Valentin K."/>
            <person name="von Dassow P."/>
            <person name="Yamagishi T."/>
            <person name="Van de Peer Y."/>
            <person name="Wincker P."/>
        </authorList>
    </citation>
    <scope>NUCLEOTIDE SEQUENCE [LARGE SCALE GENOMIC DNA]</scope>
    <source>
        <strain evidence="4">Ec32 / CCAP1310/4</strain>
    </source>
</reference>
<feature type="compositionally biased region" description="Low complexity" evidence="2">
    <location>
        <begin position="48"/>
        <end position="58"/>
    </location>
</feature>
<proteinExistence type="predicted"/>
<dbReference type="EMBL" id="FN649760">
    <property type="protein sequence ID" value="CBJ30849.1"/>
    <property type="molecule type" value="Genomic_DNA"/>
</dbReference>
<evidence type="ECO:0000313" key="3">
    <source>
        <dbReference type="EMBL" id="CBJ30849.1"/>
    </source>
</evidence>
<feature type="compositionally biased region" description="Basic and acidic residues" evidence="2">
    <location>
        <begin position="295"/>
        <end position="318"/>
    </location>
</feature>
<feature type="compositionally biased region" description="Low complexity" evidence="2">
    <location>
        <begin position="279"/>
        <end position="294"/>
    </location>
</feature>
<dbReference type="Proteomes" id="UP000002630">
    <property type="component" value="Unassembled WGS sequence"/>
</dbReference>
<feature type="region of interest" description="Disordered" evidence="2">
    <location>
        <begin position="242"/>
        <end position="327"/>
    </location>
</feature>
<name>D7FRQ8_ECTSI</name>
<keyword evidence="4" id="KW-1185">Reference proteome</keyword>